<dbReference type="InterPro" id="IPR032675">
    <property type="entry name" value="LRR_dom_sf"/>
</dbReference>
<keyword evidence="2" id="KW-1185">Reference proteome</keyword>
<evidence type="ECO:0000313" key="2">
    <source>
        <dbReference type="Proteomes" id="UP001189429"/>
    </source>
</evidence>
<protein>
    <submittedName>
        <fullName evidence="1">Uncharacterized protein</fullName>
    </submittedName>
</protein>
<dbReference type="EMBL" id="CAUYUJ010001659">
    <property type="protein sequence ID" value="CAK0797000.1"/>
    <property type="molecule type" value="Genomic_DNA"/>
</dbReference>
<dbReference type="SUPFAM" id="SSF52047">
    <property type="entry name" value="RNI-like"/>
    <property type="match status" value="1"/>
</dbReference>
<proteinExistence type="predicted"/>
<dbReference type="Proteomes" id="UP001189429">
    <property type="component" value="Unassembled WGS sequence"/>
</dbReference>
<comment type="caution">
    <text evidence="1">The sequence shown here is derived from an EMBL/GenBank/DDBJ whole genome shotgun (WGS) entry which is preliminary data.</text>
</comment>
<gene>
    <name evidence="1" type="ORF">PCOR1329_LOCUS6203</name>
</gene>
<evidence type="ECO:0000313" key="1">
    <source>
        <dbReference type="EMBL" id="CAK0797000.1"/>
    </source>
</evidence>
<organism evidence="1 2">
    <name type="scientific">Prorocentrum cordatum</name>
    <dbReference type="NCBI Taxonomy" id="2364126"/>
    <lineage>
        <taxon>Eukaryota</taxon>
        <taxon>Sar</taxon>
        <taxon>Alveolata</taxon>
        <taxon>Dinophyceae</taxon>
        <taxon>Prorocentrales</taxon>
        <taxon>Prorocentraceae</taxon>
        <taxon>Prorocentrum</taxon>
    </lineage>
</organism>
<sequence length="336" mass="34966">MDATAVAAAASCPRLRSVSLSSLRCDASAAALLGGCPELTALDLAGCQRLPCSDPERLRAALAASQGRLRSLKLGDCERLATLRGLGACCRLQMVRMWPPIFLGGCSRLGDASGLGDLLAGCAPSLEFASLVGCHGFSPSGLRAALRGAGGLPALRTLVLGGCRVDDGVCEAIGEACCALESLDLWNCGQVTDRGVLAVLGGGPPLSEVNLRECPKWAGPQFARSARRPASRACTRWTLPSQAAWATTTCCRCSRASGPPWRTSAAEDFRALSRLGRLATLSLDGCDSQPADVLHVCGSCPLTSLNLAACPVDDEAIAPSRVRVDPMDPSRCRFIE</sequence>
<name>A0ABN9PUU5_9DINO</name>
<dbReference type="InterPro" id="IPR006553">
    <property type="entry name" value="Leu-rich_rpt_Cys-con_subtyp"/>
</dbReference>
<feature type="non-terminal residue" evidence="1">
    <location>
        <position position="336"/>
    </location>
</feature>
<dbReference type="Gene3D" id="3.80.10.10">
    <property type="entry name" value="Ribonuclease Inhibitor"/>
    <property type="match status" value="1"/>
</dbReference>
<dbReference type="PANTHER" id="PTHR13318">
    <property type="entry name" value="PARTNER OF PAIRED, ISOFORM B-RELATED"/>
    <property type="match status" value="1"/>
</dbReference>
<accession>A0ABN9PUU5</accession>
<reference evidence="1" key="1">
    <citation type="submission" date="2023-10" db="EMBL/GenBank/DDBJ databases">
        <authorList>
            <person name="Chen Y."/>
            <person name="Shah S."/>
            <person name="Dougan E. K."/>
            <person name="Thang M."/>
            <person name="Chan C."/>
        </authorList>
    </citation>
    <scope>NUCLEOTIDE SEQUENCE [LARGE SCALE GENOMIC DNA]</scope>
</reference>
<dbReference type="SMART" id="SM00367">
    <property type="entry name" value="LRR_CC"/>
    <property type="match status" value="3"/>
</dbReference>